<evidence type="ECO:0000256" key="4">
    <source>
        <dbReference type="ARBA" id="ARBA00022895"/>
    </source>
</evidence>
<dbReference type="AlphaFoldDB" id="A0A182ISS5"/>
<keyword evidence="3" id="KW-0158">Chromosome</keyword>
<dbReference type="GO" id="GO:0005634">
    <property type="term" value="C:nucleus"/>
    <property type="evidence" value="ECO:0007669"/>
    <property type="project" value="UniProtKB-SubCell"/>
</dbReference>
<sequence>MLEEKSACTRRLALKALEAAVPLLVKSNYQELPVWAEVRTTISRDYTSLLDTARSEKDPHWHQMWAALVRVMNRDLCQGSSIINMFLSIVEAGFRCPELSIREQSFDCWRLLVEVFSNNKQMNLPKRMKLICIPLKSSKSKTETIALKKFDIWWYLLNELSPHLDGLADTIFEPFIYFCFGPSFKPPLCYYFDDSFQEYGAPGKM</sequence>
<dbReference type="STRING" id="41427.A0A182ISS5"/>
<dbReference type="Pfam" id="PF12231">
    <property type="entry name" value="Rif1_N"/>
    <property type="match status" value="1"/>
</dbReference>
<protein>
    <submittedName>
        <fullName evidence="8">Rif1_N domain-containing protein</fullName>
    </submittedName>
</protein>
<reference evidence="8" key="1">
    <citation type="submission" date="2022-08" db="UniProtKB">
        <authorList>
            <consortium name="EnsemblMetazoa"/>
        </authorList>
    </citation>
    <scope>IDENTIFICATION</scope>
    <source>
        <strain evidence="8">EBRO</strain>
    </source>
</reference>
<dbReference type="GO" id="GO:0140445">
    <property type="term" value="C:chromosome, telomeric repeat region"/>
    <property type="evidence" value="ECO:0007669"/>
    <property type="project" value="TreeGrafter"/>
</dbReference>
<evidence type="ECO:0000256" key="1">
    <source>
        <dbReference type="ARBA" id="ARBA00004123"/>
    </source>
</evidence>
<dbReference type="PANTHER" id="PTHR22928:SF3">
    <property type="entry name" value="TELOMERE-ASSOCIATED PROTEIN RIF1"/>
    <property type="match status" value="1"/>
</dbReference>
<dbReference type="InterPro" id="IPR022031">
    <property type="entry name" value="Rif1_N"/>
</dbReference>
<evidence type="ECO:0000256" key="5">
    <source>
        <dbReference type="ARBA" id="ARBA00023242"/>
    </source>
</evidence>
<evidence type="ECO:0000256" key="3">
    <source>
        <dbReference type="ARBA" id="ARBA00022454"/>
    </source>
</evidence>
<dbReference type="GO" id="GO:0000723">
    <property type="term" value="P:telomere maintenance"/>
    <property type="evidence" value="ECO:0007669"/>
    <property type="project" value="TreeGrafter"/>
</dbReference>
<keyword evidence="6" id="KW-0131">Cell cycle</keyword>
<evidence type="ECO:0000313" key="8">
    <source>
        <dbReference type="EnsemblMetazoa" id="AATE004784-PA.1"/>
    </source>
</evidence>
<dbReference type="VEuPathDB" id="VectorBase:AATE004784"/>
<organism evidence="8">
    <name type="scientific">Anopheles atroparvus</name>
    <name type="common">European mosquito</name>
    <dbReference type="NCBI Taxonomy" id="41427"/>
    <lineage>
        <taxon>Eukaryota</taxon>
        <taxon>Metazoa</taxon>
        <taxon>Ecdysozoa</taxon>
        <taxon>Arthropoda</taxon>
        <taxon>Hexapoda</taxon>
        <taxon>Insecta</taxon>
        <taxon>Pterygota</taxon>
        <taxon>Neoptera</taxon>
        <taxon>Endopterygota</taxon>
        <taxon>Diptera</taxon>
        <taxon>Nematocera</taxon>
        <taxon>Culicoidea</taxon>
        <taxon>Culicidae</taxon>
        <taxon>Anophelinae</taxon>
        <taxon>Anopheles</taxon>
    </lineage>
</organism>
<accession>A0A182ISS5</accession>
<keyword evidence="5" id="KW-0539">Nucleus</keyword>
<comment type="subcellular location">
    <subcellularLocation>
        <location evidence="2">Chromosome</location>
        <location evidence="2">Telomere</location>
    </subcellularLocation>
    <subcellularLocation>
        <location evidence="1">Nucleus</location>
    </subcellularLocation>
</comment>
<dbReference type="EnsemblMetazoa" id="AATE004784-RA">
    <property type="protein sequence ID" value="AATE004784-PA.1"/>
    <property type="gene ID" value="AATE004784"/>
</dbReference>
<evidence type="ECO:0000256" key="2">
    <source>
        <dbReference type="ARBA" id="ARBA00004574"/>
    </source>
</evidence>
<keyword evidence="4" id="KW-0779">Telomere</keyword>
<feature type="domain" description="Telomere-associated protein Rif1 N-terminal" evidence="7">
    <location>
        <begin position="55"/>
        <end position="165"/>
    </location>
</feature>
<name>A0A182ISS5_ANOAO</name>
<evidence type="ECO:0000256" key="6">
    <source>
        <dbReference type="ARBA" id="ARBA00023306"/>
    </source>
</evidence>
<evidence type="ECO:0000259" key="7">
    <source>
        <dbReference type="Pfam" id="PF12231"/>
    </source>
</evidence>
<proteinExistence type="predicted"/>
<dbReference type="PANTHER" id="PTHR22928">
    <property type="entry name" value="TELOMERE-ASSOCIATED PROTEIN RIF1"/>
    <property type="match status" value="1"/>
</dbReference>